<dbReference type="GO" id="GO:0005886">
    <property type="term" value="C:plasma membrane"/>
    <property type="evidence" value="ECO:0007669"/>
    <property type="project" value="UniProtKB-SubCell"/>
</dbReference>
<dbReference type="KEGG" id="palr:HGI30_08195"/>
<evidence type="ECO:0000313" key="12">
    <source>
        <dbReference type="Proteomes" id="UP000502136"/>
    </source>
</evidence>
<evidence type="ECO:0000256" key="2">
    <source>
        <dbReference type="ARBA" id="ARBA00022475"/>
    </source>
</evidence>
<dbReference type="PROSITE" id="PS50111">
    <property type="entry name" value="CHEMOTAXIS_TRANSDUC_2"/>
    <property type="match status" value="1"/>
</dbReference>
<dbReference type="InterPro" id="IPR004089">
    <property type="entry name" value="MCPsignal_dom"/>
</dbReference>
<keyword evidence="4 6" id="KW-0807">Transducer</keyword>
<dbReference type="InterPro" id="IPR003660">
    <property type="entry name" value="HAMP_dom"/>
</dbReference>
<dbReference type="SUPFAM" id="SSF58104">
    <property type="entry name" value="Methyl-accepting chemotaxis protein (MCP) signaling domain"/>
    <property type="match status" value="1"/>
</dbReference>
<protein>
    <submittedName>
        <fullName evidence="11">Methyl-accepting chemotaxis protein</fullName>
    </submittedName>
</protein>
<proteinExistence type="inferred from homology"/>
<dbReference type="Pfam" id="PF00015">
    <property type="entry name" value="MCPsignal"/>
    <property type="match status" value="1"/>
</dbReference>
<dbReference type="SMART" id="SM00304">
    <property type="entry name" value="HAMP"/>
    <property type="match status" value="1"/>
</dbReference>
<evidence type="ECO:0000256" key="8">
    <source>
        <dbReference type="SAM" id="Phobius"/>
    </source>
</evidence>
<evidence type="ECO:0000256" key="4">
    <source>
        <dbReference type="ARBA" id="ARBA00023224"/>
    </source>
</evidence>
<feature type="domain" description="Methyl-accepting transducer" evidence="9">
    <location>
        <begin position="287"/>
        <end position="537"/>
    </location>
</feature>
<evidence type="ECO:0000256" key="7">
    <source>
        <dbReference type="SAM" id="MobiDB-lite"/>
    </source>
</evidence>
<sequence length="598" mass="64730">MMSLFRISGWRDMRARLIASFAIVSLLLVGLALYQFERIDEVRSSMTEQKREMDKRLSSAKISQFLQELDRLEGELKRENDAERAEPFRTIHQAMEAELSRLDFAGSTAAQEDLLALREKSAHYAGEVEKMAALLLDENADPLELLEQMDALHSRTAAENQTMLDISGRLSAAADRNAAAAQARSFERLQDTLTMTGAAALAVIALTAMVAFLLVRSFGGSVGRLEHAVGRLAEGDLRERIGSGRTDELGRLSRQFDVMVDRVHAMLQRSRGVAASLERQSGAFRESARVTAGANEEIVRSIRDIAAGAEMQSGLSEETRRLMDGLGADMEAIAGLADGMLKLRGTAVSDTRSGQQTVARLQETSVQTEEGIARMFEELERLDGFSRQISGITKSMIDLSSQTHVLALNASIEAAQAGAYGKGFAVIAEEVRRLSSQTKDSTAVIGGLIGRLQQGMEQFRASMEGSRSLLREQQEQVAATLGSFEAIGGSMTRISASIGEVHAQVDRTREACGGLRQLAAQVSGIAESAAAAAQQVLASGTLQDEEIRRMALQAADVHELSERLAADIRLFLLREEESREEAEGGGRAQPDGDGEAAA</sequence>
<keyword evidence="3 8" id="KW-0472">Membrane</keyword>
<evidence type="ECO:0000313" key="11">
    <source>
        <dbReference type="EMBL" id="QJC51532.1"/>
    </source>
</evidence>
<dbReference type="AlphaFoldDB" id="A0A6H2GVW2"/>
<dbReference type="Gene3D" id="1.10.8.500">
    <property type="entry name" value="HAMP domain in histidine kinase"/>
    <property type="match status" value="1"/>
</dbReference>
<dbReference type="PROSITE" id="PS50885">
    <property type="entry name" value="HAMP"/>
    <property type="match status" value="1"/>
</dbReference>
<dbReference type="CDD" id="cd06225">
    <property type="entry name" value="HAMP"/>
    <property type="match status" value="1"/>
</dbReference>
<dbReference type="Pfam" id="PF00672">
    <property type="entry name" value="HAMP"/>
    <property type="match status" value="1"/>
</dbReference>
<dbReference type="RefSeq" id="WP_168907179.1">
    <property type="nucleotide sequence ID" value="NZ_CP051428.1"/>
</dbReference>
<dbReference type="SMART" id="SM00283">
    <property type="entry name" value="MA"/>
    <property type="match status" value="1"/>
</dbReference>
<name>A0A6H2GVW2_9BACL</name>
<evidence type="ECO:0000259" key="10">
    <source>
        <dbReference type="PROSITE" id="PS50885"/>
    </source>
</evidence>
<dbReference type="GO" id="GO:0007165">
    <property type="term" value="P:signal transduction"/>
    <property type="evidence" value="ECO:0007669"/>
    <property type="project" value="UniProtKB-KW"/>
</dbReference>
<organism evidence="11 12">
    <name type="scientific">Paenibacillus albicereus</name>
    <dbReference type="NCBI Taxonomy" id="2726185"/>
    <lineage>
        <taxon>Bacteria</taxon>
        <taxon>Bacillati</taxon>
        <taxon>Bacillota</taxon>
        <taxon>Bacilli</taxon>
        <taxon>Bacillales</taxon>
        <taxon>Paenibacillaceae</taxon>
        <taxon>Paenibacillus</taxon>
    </lineage>
</organism>
<evidence type="ECO:0000256" key="3">
    <source>
        <dbReference type="ARBA" id="ARBA00023136"/>
    </source>
</evidence>
<feature type="domain" description="HAMP" evidence="10">
    <location>
        <begin position="216"/>
        <end position="268"/>
    </location>
</feature>
<keyword evidence="8" id="KW-0812">Transmembrane</keyword>
<dbReference type="Proteomes" id="UP000502136">
    <property type="component" value="Chromosome"/>
</dbReference>
<accession>A0A6H2GVW2</accession>
<gene>
    <name evidence="11" type="ORF">HGI30_08195</name>
</gene>
<dbReference type="PANTHER" id="PTHR32089:SF112">
    <property type="entry name" value="LYSOZYME-LIKE PROTEIN-RELATED"/>
    <property type="match status" value="1"/>
</dbReference>
<comment type="similarity">
    <text evidence="5">Belongs to the methyl-accepting chemotaxis (MCP) protein family.</text>
</comment>
<keyword evidence="2" id="KW-1003">Cell membrane</keyword>
<keyword evidence="8" id="KW-1133">Transmembrane helix</keyword>
<evidence type="ECO:0000256" key="1">
    <source>
        <dbReference type="ARBA" id="ARBA00004236"/>
    </source>
</evidence>
<evidence type="ECO:0000256" key="5">
    <source>
        <dbReference type="ARBA" id="ARBA00029447"/>
    </source>
</evidence>
<evidence type="ECO:0000259" key="9">
    <source>
        <dbReference type="PROSITE" id="PS50111"/>
    </source>
</evidence>
<dbReference type="PANTHER" id="PTHR32089">
    <property type="entry name" value="METHYL-ACCEPTING CHEMOTAXIS PROTEIN MCPB"/>
    <property type="match status" value="1"/>
</dbReference>
<reference evidence="11 12" key="1">
    <citation type="submission" date="2020-04" db="EMBL/GenBank/DDBJ databases">
        <title>Novel Paenibacillus strain UniB2 isolated from commercial digestive syrup.</title>
        <authorList>
            <person name="Thorat V."/>
            <person name="Kirdat K."/>
            <person name="Tiwarekar B."/>
            <person name="Yadav A."/>
        </authorList>
    </citation>
    <scope>NUCLEOTIDE SEQUENCE [LARGE SCALE GENOMIC DNA]</scope>
    <source>
        <strain evidence="11 12">UniB2</strain>
    </source>
</reference>
<dbReference type="EMBL" id="CP051428">
    <property type="protein sequence ID" value="QJC51532.1"/>
    <property type="molecule type" value="Genomic_DNA"/>
</dbReference>
<comment type="subcellular location">
    <subcellularLocation>
        <location evidence="1">Cell membrane</location>
    </subcellularLocation>
</comment>
<dbReference type="Gene3D" id="1.10.287.950">
    <property type="entry name" value="Methyl-accepting chemotaxis protein"/>
    <property type="match status" value="1"/>
</dbReference>
<feature type="region of interest" description="Disordered" evidence="7">
    <location>
        <begin position="577"/>
        <end position="598"/>
    </location>
</feature>
<feature type="transmembrane region" description="Helical" evidence="8">
    <location>
        <begin position="193"/>
        <end position="215"/>
    </location>
</feature>
<keyword evidence="12" id="KW-1185">Reference proteome</keyword>
<evidence type="ECO:0000256" key="6">
    <source>
        <dbReference type="PROSITE-ProRule" id="PRU00284"/>
    </source>
</evidence>